<sequence length="1288" mass="139090">MGSASDQGDMEERLGSSKFKETTEDLTNSTNSLSASTISALSSNTATPRPRTKRTLSRPKWLDVDANGGLLRRKTEPAVAAVTVKGLDTIQSKRNGKSPVDPEMETIPRQSSSFPGKGNADALHQLFQSQRSTTPVERRRTIGIAEELARDDEGSDERPSKEQGGYMGSPEQVPTPLHPPNDSKTAGPALESTSSLPELLNGSAEEHSANDTVADIARSATDVQLAIVPDESTVAQPKNVAAVLDSGIGTDSVASPDSTDVSTSQNLQADSGSTNVANEPEYPLGFTLRQWGTWMYSCAPAILQPLTSPSSLAVDDNNTLGTESAPALLDPEQQFMEANIYETIGTVPDADFKDQIYNISSADNEAGTQTEQGIGVDPQHRSEVPEAPKLRPESEHTGAWSVSALASSAWAWRRGRGTTDAQIVKDEIAQTTEASEASPFTAPEPSEESQNLPGEVATATTPEASLQKADGGSEAVSTTPTLPPPGWSGYVGSWLRKPQAAPIGEAASSTNLIDANSENPGASIEDNVSDTPKMRPEQGPDHTDSSATSLVSLPVNTLEDAASPKSNINNSSPSRGELSGLNTINEAYMQEQTADTSRLSRTAWALSTASRWVNGRGPAMQPGNQVPVGDSGIQNAGIVNGVHKEQLQLNKEQVPATPNNAKSPESERYRTAAYLDAAAQSDLLTPEVLEARPSPLLPSAASMLSRPNLVLPSFNHTFSRPPRGYSNHSSETATYREDYSRKLETMLHVPFTSQRSPPNMAWRALGAVSQYARGAPKESDLDLRSIKLERAGSEEPEKKALPLLANSGKERWDGIRRVVIIGVHGWFPNAHVQKVIGAPRGSSYFASMMGQAVLAQFEADFGVGQEAPEKVTYIPLDGEGPVEVRVEKLYKAYLSRTDWVSDIRRADAIFVAAHSQGTIVAAHLISRLIAQGHICTTHNTEAVARCEWAFGPVIPLGEAKKGERNRSVPWTSSSTSHKMGRLPKVGLLAMCGVHQGPFYSTTASTVIQPYLNWFEGGAARELYDFQDNNSTASKEYVKSLDLILHHGVKTIFLASLDDQMVPIYSATFTAATHPLILRLLYVDAAIHSSTDFMINLIVFCLMLRNAGLDDQGLITHLSEANAGAWRGAGHSTPYEDPGAYAFMVKYLLSTTVPDPDTLPRLQVEDYVVKDARNDYELPWILRGVMDDPEVKLFFDAEISELKENILDWQPTTRALKDIKKRLEPMAGRAALRLHQQKHRLRRTSSFLSLASSDGQISARKQEASLSSSPSGEIVQRTGPDIATTSGKL</sequence>
<evidence type="ECO:0000313" key="2">
    <source>
        <dbReference type="Proteomes" id="UP001241377"/>
    </source>
</evidence>
<gene>
    <name evidence="1" type="ORF">QFC19_006349</name>
</gene>
<keyword evidence="2" id="KW-1185">Reference proteome</keyword>
<dbReference type="EMBL" id="JASBWR010000076">
    <property type="protein sequence ID" value="KAJ9098482.1"/>
    <property type="molecule type" value="Genomic_DNA"/>
</dbReference>
<organism evidence="1 2">
    <name type="scientific">Naganishia cerealis</name>
    <dbReference type="NCBI Taxonomy" id="610337"/>
    <lineage>
        <taxon>Eukaryota</taxon>
        <taxon>Fungi</taxon>
        <taxon>Dikarya</taxon>
        <taxon>Basidiomycota</taxon>
        <taxon>Agaricomycotina</taxon>
        <taxon>Tremellomycetes</taxon>
        <taxon>Filobasidiales</taxon>
        <taxon>Filobasidiaceae</taxon>
        <taxon>Naganishia</taxon>
    </lineage>
</organism>
<proteinExistence type="predicted"/>
<protein>
    <submittedName>
        <fullName evidence="1">Uncharacterized protein</fullName>
    </submittedName>
</protein>
<accession>A0ACC2VGS5</accession>
<comment type="caution">
    <text evidence="1">The sequence shown here is derived from an EMBL/GenBank/DDBJ whole genome shotgun (WGS) entry which is preliminary data.</text>
</comment>
<dbReference type="Proteomes" id="UP001241377">
    <property type="component" value="Unassembled WGS sequence"/>
</dbReference>
<name>A0ACC2VGS5_9TREE</name>
<reference evidence="1" key="1">
    <citation type="submission" date="2023-04" db="EMBL/GenBank/DDBJ databases">
        <title>Draft Genome sequencing of Naganishia species isolated from polar environments using Oxford Nanopore Technology.</title>
        <authorList>
            <person name="Leo P."/>
            <person name="Venkateswaran K."/>
        </authorList>
    </citation>
    <scope>NUCLEOTIDE SEQUENCE</scope>
    <source>
        <strain evidence="1">MNA-CCFEE 5261</strain>
    </source>
</reference>
<evidence type="ECO:0000313" key="1">
    <source>
        <dbReference type="EMBL" id="KAJ9098482.1"/>
    </source>
</evidence>